<evidence type="ECO:0000256" key="1">
    <source>
        <dbReference type="SAM" id="MobiDB-lite"/>
    </source>
</evidence>
<feature type="region of interest" description="Disordered" evidence="1">
    <location>
        <begin position="1"/>
        <end position="27"/>
    </location>
</feature>
<keyword evidence="3" id="KW-1185">Reference proteome</keyword>
<evidence type="ECO:0000313" key="3">
    <source>
        <dbReference type="Proteomes" id="UP001372338"/>
    </source>
</evidence>
<gene>
    <name evidence="2" type="ORF">RIF29_33458</name>
</gene>
<protein>
    <submittedName>
        <fullName evidence="2">Uncharacterized protein</fullName>
    </submittedName>
</protein>
<reference evidence="2 3" key="1">
    <citation type="submission" date="2024-01" db="EMBL/GenBank/DDBJ databases">
        <title>The genomes of 5 underutilized Papilionoideae crops provide insights into root nodulation and disease resistanc.</title>
        <authorList>
            <person name="Yuan L."/>
        </authorList>
    </citation>
    <scope>NUCLEOTIDE SEQUENCE [LARGE SCALE GENOMIC DNA]</scope>
    <source>
        <strain evidence="2">ZHUSHIDOU_FW_LH</strain>
        <tissue evidence="2">Leaf</tissue>
    </source>
</reference>
<sequence>MTLTTHQSVNTIIVHPPQRDPQLPRSKDHDLDIKKIVATSRRSATSRQHSMSSILVIAFKPFPPNSSSSFHRDRDEVRMPTLSEHRNWNLHALEPLQDQAQVAGWSELKVDGFSLDHFDARMHPLTLDCNPWLAIFKNFRQAWKFSSA</sequence>
<proteinExistence type="predicted"/>
<feature type="compositionally biased region" description="Polar residues" evidence="1">
    <location>
        <begin position="1"/>
        <end position="11"/>
    </location>
</feature>
<comment type="caution">
    <text evidence="2">The sequence shown here is derived from an EMBL/GenBank/DDBJ whole genome shotgun (WGS) entry which is preliminary data.</text>
</comment>
<accession>A0AAN9EAP0</accession>
<dbReference type="AlphaFoldDB" id="A0AAN9EAP0"/>
<organism evidence="2 3">
    <name type="scientific">Crotalaria pallida</name>
    <name type="common">Smooth rattlebox</name>
    <name type="synonym">Crotalaria striata</name>
    <dbReference type="NCBI Taxonomy" id="3830"/>
    <lineage>
        <taxon>Eukaryota</taxon>
        <taxon>Viridiplantae</taxon>
        <taxon>Streptophyta</taxon>
        <taxon>Embryophyta</taxon>
        <taxon>Tracheophyta</taxon>
        <taxon>Spermatophyta</taxon>
        <taxon>Magnoliopsida</taxon>
        <taxon>eudicotyledons</taxon>
        <taxon>Gunneridae</taxon>
        <taxon>Pentapetalae</taxon>
        <taxon>rosids</taxon>
        <taxon>fabids</taxon>
        <taxon>Fabales</taxon>
        <taxon>Fabaceae</taxon>
        <taxon>Papilionoideae</taxon>
        <taxon>50 kb inversion clade</taxon>
        <taxon>genistoids sensu lato</taxon>
        <taxon>core genistoids</taxon>
        <taxon>Crotalarieae</taxon>
        <taxon>Crotalaria</taxon>
    </lineage>
</organism>
<dbReference type="EMBL" id="JAYWIO010000007">
    <property type="protein sequence ID" value="KAK7250784.1"/>
    <property type="molecule type" value="Genomic_DNA"/>
</dbReference>
<evidence type="ECO:0000313" key="2">
    <source>
        <dbReference type="EMBL" id="KAK7250784.1"/>
    </source>
</evidence>
<dbReference type="Proteomes" id="UP001372338">
    <property type="component" value="Unassembled WGS sequence"/>
</dbReference>
<name>A0AAN9EAP0_CROPI</name>